<reference evidence="1 2" key="2">
    <citation type="journal article" date="2010" name="Nucleic Acids Res.">
        <title>BeetleBase in 2010: revisions to provide comprehensive genomic information for Tribolium castaneum.</title>
        <authorList>
            <person name="Kim H.S."/>
            <person name="Murphy T."/>
            <person name="Xia J."/>
            <person name="Caragea D."/>
            <person name="Park Y."/>
            <person name="Beeman R.W."/>
            <person name="Lorenzen M.D."/>
            <person name="Butcher S."/>
            <person name="Manak J.R."/>
            <person name="Brown S.J."/>
        </authorList>
    </citation>
    <scope>NUCLEOTIDE SEQUENCE [LARGE SCALE GENOMIC DNA]</scope>
    <source>
        <strain evidence="1 2">Georgia GA2</strain>
    </source>
</reference>
<name>A0A139WA92_TRICA</name>
<protein>
    <submittedName>
        <fullName evidence="1">Uncharacterized protein</fullName>
    </submittedName>
</protein>
<accession>A0A139WA92</accession>
<dbReference type="EMBL" id="KQ971477">
    <property type="protein sequence ID" value="KYB24818.1"/>
    <property type="molecule type" value="Genomic_DNA"/>
</dbReference>
<dbReference type="AlphaFoldDB" id="A0A139WA92"/>
<gene>
    <name evidence="1" type="primary">AUGUSTUS-3.0.2_31627</name>
    <name evidence="1" type="ORF">TcasGA2_TC031627</name>
</gene>
<sequence>MSEAFPAKSCKFLVAAATSKTYPGLPPTPCMFGDNSPDLLSPQPLKHQSWLEFWIFEHPTFSSHSSFIDLSSIKLSLPSHY</sequence>
<evidence type="ECO:0000313" key="1">
    <source>
        <dbReference type="EMBL" id="KYB24818.1"/>
    </source>
</evidence>
<proteinExistence type="predicted"/>
<organism evidence="1 2">
    <name type="scientific">Tribolium castaneum</name>
    <name type="common">Red flour beetle</name>
    <dbReference type="NCBI Taxonomy" id="7070"/>
    <lineage>
        <taxon>Eukaryota</taxon>
        <taxon>Metazoa</taxon>
        <taxon>Ecdysozoa</taxon>
        <taxon>Arthropoda</taxon>
        <taxon>Hexapoda</taxon>
        <taxon>Insecta</taxon>
        <taxon>Pterygota</taxon>
        <taxon>Neoptera</taxon>
        <taxon>Endopterygota</taxon>
        <taxon>Coleoptera</taxon>
        <taxon>Polyphaga</taxon>
        <taxon>Cucujiformia</taxon>
        <taxon>Tenebrionidae</taxon>
        <taxon>Tenebrionidae incertae sedis</taxon>
        <taxon>Tribolium</taxon>
    </lineage>
</organism>
<evidence type="ECO:0000313" key="2">
    <source>
        <dbReference type="Proteomes" id="UP000007266"/>
    </source>
</evidence>
<dbReference type="Proteomes" id="UP000007266">
    <property type="component" value="Unassembled WGS sequence"/>
</dbReference>
<keyword evidence="2" id="KW-1185">Reference proteome</keyword>
<reference evidence="1 2" key="1">
    <citation type="journal article" date="2008" name="Nature">
        <title>The genome of the model beetle and pest Tribolium castaneum.</title>
        <authorList>
            <consortium name="Tribolium Genome Sequencing Consortium"/>
            <person name="Richards S."/>
            <person name="Gibbs R.A."/>
            <person name="Weinstock G.M."/>
            <person name="Brown S.J."/>
            <person name="Denell R."/>
            <person name="Beeman R.W."/>
            <person name="Gibbs R."/>
            <person name="Beeman R.W."/>
            <person name="Brown S.J."/>
            <person name="Bucher G."/>
            <person name="Friedrich M."/>
            <person name="Grimmelikhuijzen C.J."/>
            <person name="Klingler M."/>
            <person name="Lorenzen M."/>
            <person name="Richards S."/>
            <person name="Roth S."/>
            <person name="Schroder R."/>
            <person name="Tautz D."/>
            <person name="Zdobnov E.M."/>
            <person name="Muzny D."/>
            <person name="Gibbs R.A."/>
            <person name="Weinstock G.M."/>
            <person name="Attaway T."/>
            <person name="Bell S."/>
            <person name="Buhay C.J."/>
            <person name="Chandrabose M.N."/>
            <person name="Chavez D."/>
            <person name="Clerk-Blankenburg K.P."/>
            <person name="Cree A."/>
            <person name="Dao M."/>
            <person name="Davis C."/>
            <person name="Chacko J."/>
            <person name="Dinh H."/>
            <person name="Dugan-Rocha S."/>
            <person name="Fowler G."/>
            <person name="Garner T.T."/>
            <person name="Garnes J."/>
            <person name="Gnirke A."/>
            <person name="Hawes A."/>
            <person name="Hernandez J."/>
            <person name="Hines S."/>
            <person name="Holder M."/>
            <person name="Hume J."/>
            <person name="Jhangiani S.N."/>
            <person name="Joshi V."/>
            <person name="Khan Z.M."/>
            <person name="Jackson L."/>
            <person name="Kovar C."/>
            <person name="Kowis A."/>
            <person name="Lee S."/>
            <person name="Lewis L.R."/>
            <person name="Margolis J."/>
            <person name="Morgan M."/>
            <person name="Nazareth L.V."/>
            <person name="Nguyen N."/>
            <person name="Okwuonu G."/>
            <person name="Parker D."/>
            <person name="Richards S."/>
            <person name="Ruiz S.J."/>
            <person name="Santibanez J."/>
            <person name="Savard J."/>
            <person name="Scherer S.E."/>
            <person name="Schneider B."/>
            <person name="Sodergren E."/>
            <person name="Tautz D."/>
            <person name="Vattahil S."/>
            <person name="Villasana D."/>
            <person name="White C.S."/>
            <person name="Wright R."/>
            <person name="Park Y."/>
            <person name="Beeman R.W."/>
            <person name="Lord J."/>
            <person name="Oppert B."/>
            <person name="Lorenzen M."/>
            <person name="Brown S."/>
            <person name="Wang L."/>
            <person name="Savard J."/>
            <person name="Tautz D."/>
            <person name="Richards S."/>
            <person name="Weinstock G."/>
            <person name="Gibbs R.A."/>
            <person name="Liu Y."/>
            <person name="Worley K."/>
            <person name="Weinstock G."/>
            <person name="Elsik C.G."/>
            <person name="Reese J.T."/>
            <person name="Elhaik E."/>
            <person name="Landan G."/>
            <person name="Graur D."/>
            <person name="Arensburger P."/>
            <person name="Atkinson P."/>
            <person name="Beeman R.W."/>
            <person name="Beidler J."/>
            <person name="Brown S.J."/>
            <person name="Demuth J.P."/>
            <person name="Drury D.W."/>
            <person name="Du Y.Z."/>
            <person name="Fujiwara H."/>
            <person name="Lorenzen M."/>
            <person name="Maselli V."/>
            <person name="Osanai M."/>
            <person name="Park Y."/>
            <person name="Robertson H.M."/>
            <person name="Tu Z."/>
            <person name="Wang J.J."/>
            <person name="Wang S."/>
            <person name="Richards S."/>
            <person name="Song H."/>
            <person name="Zhang L."/>
            <person name="Sodergren E."/>
            <person name="Werner D."/>
            <person name="Stanke M."/>
            <person name="Morgenstern B."/>
            <person name="Solovyev V."/>
            <person name="Kosarev P."/>
            <person name="Brown G."/>
            <person name="Chen H.C."/>
            <person name="Ermolaeva O."/>
            <person name="Hlavina W."/>
            <person name="Kapustin Y."/>
            <person name="Kiryutin B."/>
            <person name="Kitts P."/>
            <person name="Maglott D."/>
            <person name="Pruitt K."/>
            <person name="Sapojnikov V."/>
            <person name="Souvorov A."/>
            <person name="Mackey A.J."/>
            <person name="Waterhouse R.M."/>
            <person name="Wyder S."/>
            <person name="Zdobnov E.M."/>
            <person name="Zdobnov E.M."/>
            <person name="Wyder S."/>
            <person name="Kriventseva E.V."/>
            <person name="Kadowaki T."/>
            <person name="Bork P."/>
            <person name="Aranda M."/>
            <person name="Bao R."/>
            <person name="Beermann A."/>
            <person name="Berns N."/>
            <person name="Bolognesi R."/>
            <person name="Bonneton F."/>
            <person name="Bopp D."/>
            <person name="Brown S.J."/>
            <person name="Bucher G."/>
            <person name="Butts T."/>
            <person name="Chaumot A."/>
            <person name="Denell R.E."/>
            <person name="Ferrier D.E."/>
            <person name="Friedrich M."/>
            <person name="Gordon C.M."/>
            <person name="Jindra M."/>
            <person name="Klingler M."/>
            <person name="Lan Q."/>
            <person name="Lattorff H.M."/>
            <person name="Laudet V."/>
            <person name="von Levetsow C."/>
            <person name="Liu Z."/>
            <person name="Lutz R."/>
            <person name="Lynch J.A."/>
            <person name="da Fonseca R.N."/>
            <person name="Posnien N."/>
            <person name="Reuter R."/>
            <person name="Roth S."/>
            <person name="Savard J."/>
            <person name="Schinko J.B."/>
            <person name="Schmitt C."/>
            <person name="Schoppmeier M."/>
            <person name="Schroder R."/>
            <person name="Shippy T.D."/>
            <person name="Simonnet F."/>
            <person name="Marques-Souza H."/>
            <person name="Tautz D."/>
            <person name="Tomoyasu Y."/>
            <person name="Trauner J."/>
            <person name="Van der Zee M."/>
            <person name="Vervoort M."/>
            <person name="Wittkopp N."/>
            <person name="Wimmer E.A."/>
            <person name="Yang X."/>
            <person name="Jones A.K."/>
            <person name="Sattelle D.B."/>
            <person name="Ebert P.R."/>
            <person name="Nelson D."/>
            <person name="Scott J.G."/>
            <person name="Beeman R.W."/>
            <person name="Muthukrishnan S."/>
            <person name="Kramer K.J."/>
            <person name="Arakane Y."/>
            <person name="Beeman R.W."/>
            <person name="Zhu Q."/>
            <person name="Hogenkamp D."/>
            <person name="Dixit R."/>
            <person name="Oppert B."/>
            <person name="Jiang H."/>
            <person name="Zou Z."/>
            <person name="Marshall J."/>
            <person name="Elpidina E."/>
            <person name="Vinokurov K."/>
            <person name="Oppert C."/>
            <person name="Zou Z."/>
            <person name="Evans J."/>
            <person name="Lu Z."/>
            <person name="Zhao P."/>
            <person name="Sumathipala N."/>
            <person name="Altincicek B."/>
            <person name="Vilcinskas A."/>
            <person name="Williams M."/>
            <person name="Hultmark D."/>
            <person name="Hetru C."/>
            <person name="Jiang H."/>
            <person name="Grimmelikhuijzen C.J."/>
            <person name="Hauser F."/>
            <person name="Cazzamali G."/>
            <person name="Williamson M."/>
            <person name="Park Y."/>
            <person name="Li B."/>
            <person name="Tanaka Y."/>
            <person name="Predel R."/>
            <person name="Neupert S."/>
            <person name="Schachtner J."/>
            <person name="Verleyen P."/>
            <person name="Raible F."/>
            <person name="Bork P."/>
            <person name="Friedrich M."/>
            <person name="Walden K.K."/>
            <person name="Robertson H.M."/>
            <person name="Angeli S."/>
            <person name="Foret S."/>
            <person name="Bucher G."/>
            <person name="Schuetz S."/>
            <person name="Maleszka R."/>
            <person name="Wimmer E.A."/>
            <person name="Beeman R.W."/>
            <person name="Lorenzen M."/>
            <person name="Tomoyasu Y."/>
            <person name="Miller S.C."/>
            <person name="Grossmann D."/>
            <person name="Bucher G."/>
        </authorList>
    </citation>
    <scope>NUCLEOTIDE SEQUENCE [LARGE SCALE GENOMIC DNA]</scope>
    <source>
        <strain evidence="1 2">Georgia GA2</strain>
    </source>
</reference>
<dbReference type="InParanoid" id="A0A139WA92"/>